<dbReference type="STRING" id="151549.A0A4C1V276"/>
<reference evidence="1 2" key="1">
    <citation type="journal article" date="2019" name="Commun. Biol.">
        <title>The bagworm genome reveals a unique fibroin gene that provides high tensile strength.</title>
        <authorList>
            <person name="Kono N."/>
            <person name="Nakamura H."/>
            <person name="Ohtoshi R."/>
            <person name="Tomita M."/>
            <person name="Numata K."/>
            <person name="Arakawa K."/>
        </authorList>
    </citation>
    <scope>NUCLEOTIDE SEQUENCE [LARGE SCALE GENOMIC DNA]</scope>
</reference>
<keyword evidence="2" id="KW-1185">Reference proteome</keyword>
<dbReference type="Proteomes" id="UP000299102">
    <property type="component" value="Unassembled WGS sequence"/>
</dbReference>
<dbReference type="AlphaFoldDB" id="A0A4C1V276"/>
<sequence length="113" mass="12799">MERWLKGVKRVATSSIDAECSKAVRVENTAITDPEDDATTSSSVSKTKKRKYDVDESYISFGFVESNSSPLRMLCSKLLLNSSTASAKLRRHLETVNNFLFVKKNSYWKVKKI</sequence>
<dbReference type="OrthoDB" id="1101576at2759"/>
<comment type="caution">
    <text evidence="1">The sequence shown here is derived from an EMBL/GenBank/DDBJ whole genome shotgun (WGS) entry which is preliminary data.</text>
</comment>
<name>A0A4C1V276_EUMVA</name>
<accession>A0A4C1V276</accession>
<evidence type="ECO:0000313" key="2">
    <source>
        <dbReference type="Proteomes" id="UP000299102"/>
    </source>
</evidence>
<protein>
    <submittedName>
        <fullName evidence="1">Zinc finger BED domain-containing protein 5</fullName>
    </submittedName>
</protein>
<evidence type="ECO:0000313" key="1">
    <source>
        <dbReference type="EMBL" id="GBP32903.1"/>
    </source>
</evidence>
<organism evidence="1 2">
    <name type="scientific">Eumeta variegata</name>
    <name type="common">Bagworm moth</name>
    <name type="synonym">Eumeta japonica</name>
    <dbReference type="NCBI Taxonomy" id="151549"/>
    <lineage>
        <taxon>Eukaryota</taxon>
        <taxon>Metazoa</taxon>
        <taxon>Ecdysozoa</taxon>
        <taxon>Arthropoda</taxon>
        <taxon>Hexapoda</taxon>
        <taxon>Insecta</taxon>
        <taxon>Pterygota</taxon>
        <taxon>Neoptera</taxon>
        <taxon>Endopterygota</taxon>
        <taxon>Lepidoptera</taxon>
        <taxon>Glossata</taxon>
        <taxon>Ditrysia</taxon>
        <taxon>Tineoidea</taxon>
        <taxon>Psychidae</taxon>
        <taxon>Oiketicinae</taxon>
        <taxon>Eumeta</taxon>
    </lineage>
</organism>
<proteinExistence type="predicted"/>
<dbReference type="EMBL" id="BGZK01000266">
    <property type="protein sequence ID" value="GBP32903.1"/>
    <property type="molecule type" value="Genomic_DNA"/>
</dbReference>
<gene>
    <name evidence="1" type="primary">ZBED5</name>
    <name evidence="1" type="ORF">EVAR_81695_1</name>
</gene>